<reference evidence="4 5" key="1">
    <citation type="submission" date="2016-03" db="EMBL/GenBank/DDBJ databases">
        <title>Microsymbionts genomes from the relict species Vavilovia formosa (Stev.) Fed.</title>
        <authorList>
            <person name="Kopat V."/>
            <person name="Chirak E."/>
            <person name="Kimeklis A."/>
            <person name="Andronov E."/>
        </authorList>
    </citation>
    <scope>NUCLEOTIDE SEQUENCE [LARGE SCALE GENOMIC DNA]</scope>
    <source>
        <strain evidence="4 5">Vaf07</strain>
    </source>
</reference>
<dbReference type="PANTHER" id="PTHR44591:SF23">
    <property type="entry name" value="CHEY SUBFAMILY"/>
    <property type="match status" value="1"/>
</dbReference>
<name>A0A163YFE0_9BRAD</name>
<dbReference type="SUPFAM" id="SSF52172">
    <property type="entry name" value="CheY-like"/>
    <property type="match status" value="1"/>
</dbReference>
<accession>A0A163YFE0</accession>
<dbReference type="Pfam" id="PF00072">
    <property type="entry name" value="Response_reg"/>
    <property type="match status" value="1"/>
</dbReference>
<feature type="domain" description="Response regulatory" evidence="3">
    <location>
        <begin position="3"/>
        <end position="124"/>
    </location>
</feature>
<dbReference type="RefSeq" id="WP_068734474.1">
    <property type="nucleotide sequence ID" value="NZ_LVYV01000023.1"/>
</dbReference>
<dbReference type="GO" id="GO:0000160">
    <property type="term" value="P:phosphorelay signal transduction system"/>
    <property type="evidence" value="ECO:0007669"/>
    <property type="project" value="InterPro"/>
</dbReference>
<dbReference type="SMART" id="SM00448">
    <property type="entry name" value="REC"/>
    <property type="match status" value="1"/>
</dbReference>
<evidence type="ECO:0000313" key="4">
    <source>
        <dbReference type="EMBL" id="KZD22096.1"/>
    </source>
</evidence>
<dbReference type="Gene3D" id="3.40.50.2300">
    <property type="match status" value="1"/>
</dbReference>
<dbReference type="InterPro" id="IPR001789">
    <property type="entry name" value="Sig_transdc_resp-reg_receiver"/>
</dbReference>
<dbReference type="EMBL" id="LVYV01000023">
    <property type="protein sequence ID" value="KZD22096.1"/>
    <property type="molecule type" value="Genomic_DNA"/>
</dbReference>
<dbReference type="PROSITE" id="PS50110">
    <property type="entry name" value="RESPONSE_REGULATORY"/>
    <property type="match status" value="1"/>
</dbReference>
<feature type="modified residue" description="4-aspartylphosphate" evidence="2">
    <location>
        <position position="52"/>
    </location>
</feature>
<dbReference type="PANTHER" id="PTHR44591">
    <property type="entry name" value="STRESS RESPONSE REGULATOR PROTEIN 1"/>
    <property type="match status" value="1"/>
</dbReference>
<dbReference type="STRING" id="943830.A4A58_08465"/>
<dbReference type="InterPro" id="IPR011006">
    <property type="entry name" value="CheY-like_superfamily"/>
</dbReference>
<dbReference type="InterPro" id="IPR050595">
    <property type="entry name" value="Bact_response_regulator"/>
</dbReference>
<comment type="caution">
    <text evidence="4">The sequence shown here is derived from an EMBL/GenBank/DDBJ whole genome shotgun (WGS) entry which is preliminary data.</text>
</comment>
<evidence type="ECO:0000313" key="5">
    <source>
        <dbReference type="Proteomes" id="UP000076574"/>
    </source>
</evidence>
<dbReference type="AlphaFoldDB" id="A0A163YFE0"/>
<keyword evidence="1 2" id="KW-0597">Phosphoprotein</keyword>
<evidence type="ECO:0000256" key="2">
    <source>
        <dbReference type="PROSITE-ProRule" id="PRU00169"/>
    </source>
</evidence>
<keyword evidence="5" id="KW-1185">Reference proteome</keyword>
<evidence type="ECO:0000259" key="3">
    <source>
        <dbReference type="PROSITE" id="PS50110"/>
    </source>
</evidence>
<dbReference type="OrthoDB" id="5456285at2"/>
<dbReference type="Proteomes" id="UP000076574">
    <property type="component" value="Unassembled WGS sequence"/>
</dbReference>
<gene>
    <name evidence="4" type="ORF">A4A58_08465</name>
</gene>
<organism evidence="4 5">
    <name type="scientific">Tardiphaga robiniae</name>
    <dbReference type="NCBI Taxonomy" id="943830"/>
    <lineage>
        <taxon>Bacteria</taxon>
        <taxon>Pseudomonadati</taxon>
        <taxon>Pseudomonadota</taxon>
        <taxon>Alphaproteobacteria</taxon>
        <taxon>Hyphomicrobiales</taxon>
        <taxon>Nitrobacteraceae</taxon>
        <taxon>Tardiphaga</taxon>
    </lineage>
</organism>
<evidence type="ECO:0000256" key="1">
    <source>
        <dbReference type="ARBA" id="ARBA00022553"/>
    </source>
</evidence>
<dbReference type="CDD" id="cd00156">
    <property type="entry name" value="REC"/>
    <property type="match status" value="1"/>
</dbReference>
<sequence>MASILIVDDDKVVQIFTKLMLEREGHRVTCASDGPRARHVFCNTDFDLLIIDILMPGMDGLETMKLAHQCRPEIPIIVMSGHAASPAGVSAPDLLAMSTKLGAVCRLQKPLKSAVLLSHVDRCLAPGNGSSRLH</sequence>
<proteinExistence type="predicted"/>
<protein>
    <recommendedName>
        <fullName evidence="3">Response regulatory domain-containing protein</fullName>
    </recommendedName>
</protein>